<dbReference type="GO" id="GO:0004066">
    <property type="term" value="F:asparagine synthase (glutamine-hydrolyzing) activity"/>
    <property type="evidence" value="ECO:0007669"/>
    <property type="project" value="UniProtKB-EC"/>
</dbReference>
<dbReference type="InterPro" id="IPR033738">
    <property type="entry name" value="AsnB_N"/>
</dbReference>
<evidence type="ECO:0000313" key="12">
    <source>
        <dbReference type="EMBL" id="RAR70245.1"/>
    </source>
</evidence>
<feature type="site" description="Important for beta-aspartyl-AMP intermediate formation" evidence="10">
    <location>
        <position position="367"/>
    </location>
</feature>
<reference evidence="12 13" key="1">
    <citation type="submission" date="2018-06" db="EMBL/GenBank/DDBJ databases">
        <title>Genomic Encyclopedia of Archaeal and Bacterial Type Strains, Phase II (KMG-II): from individual species to whole genera.</title>
        <authorList>
            <person name="Goeker M."/>
        </authorList>
    </citation>
    <scope>NUCLEOTIDE SEQUENCE [LARGE SCALE GENOMIC DNA]</scope>
    <source>
        <strain evidence="12 13">DSM 25663</strain>
    </source>
</reference>
<dbReference type="PIRSF" id="PIRSF001589">
    <property type="entry name" value="Asn_synthetase_glu-h"/>
    <property type="match status" value="1"/>
</dbReference>
<keyword evidence="8" id="KW-0061">Asparagine biosynthesis</keyword>
<evidence type="ECO:0000256" key="2">
    <source>
        <dbReference type="ARBA" id="ARBA00005752"/>
    </source>
</evidence>
<gene>
    <name evidence="12" type="ORF">CLV55_11170</name>
</gene>
<dbReference type="AlphaFoldDB" id="A0A328YCI4"/>
<dbReference type="InterPro" id="IPR017932">
    <property type="entry name" value="GATase_2_dom"/>
</dbReference>
<dbReference type="GO" id="GO:0005524">
    <property type="term" value="F:ATP binding"/>
    <property type="evidence" value="ECO:0007669"/>
    <property type="project" value="UniProtKB-KW"/>
</dbReference>
<dbReference type="InterPro" id="IPR001962">
    <property type="entry name" value="Asn_synthase"/>
</dbReference>
<keyword evidence="4 9" id="KW-0547">Nucleotide-binding</keyword>
<comment type="catalytic activity">
    <reaction evidence="7">
        <text>L-aspartate + L-glutamine + ATP + H2O = L-asparagine + L-glutamate + AMP + diphosphate + H(+)</text>
        <dbReference type="Rhea" id="RHEA:12228"/>
        <dbReference type="ChEBI" id="CHEBI:15377"/>
        <dbReference type="ChEBI" id="CHEBI:15378"/>
        <dbReference type="ChEBI" id="CHEBI:29985"/>
        <dbReference type="ChEBI" id="CHEBI:29991"/>
        <dbReference type="ChEBI" id="CHEBI:30616"/>
        <dbReference type="ChEBI" id="CHEBI:33019"/>
        <dbReference type="ChEBI" id="CHEBI:58048"/>
        <dbReference type="ChEBI" id="CHEBI:58359"/>
        <dbReference type="ChEBI" id="CHEBI:456215"/>
        <dbReference type="EC" id="6.3.5.4"/>
    </reaction>
</comment>
<dbReference type="RefSeq" id="WP_112113902.1">
    <property type="nucleotide sequence ID" value="NZ_QLSZ01000011.1"/>
</dbReference>
<dbReference type="InterPro" id="IPR051786">
    <property type="entry name" value="ASN_synthetase/amidase"/>
</dbReference>
<dbReference type="PROSITE" id="PS51278">
    <property type="entry name" value="GATASE_TYPE_2"/>
    <property type="match status" value="1"/>
</dbReference>
<dbReference type="GO" id="GO:0006529">
    <property type="term" value="P:asparagine biosynthetic process"/>
    <property type="evidence" value="ECO:0007669"/>
    <property type="project" value="UniProtKB-KW"/>
</dbReference>
<proteinExistence type="inferred from homology"/>
<feature type="domain" description="Glutamine amidotransferase type-2" evidence="11">
    <location>
        <begin position="2"/>
        <end position="213"/>
    </location>
</feature>
<dbReference type="Pfam" id="PF00733">
    <property type="entry name" value="Asn_synthase"/>
    <property type="match status" value="1"/>
</dbReference>
<evidence type="ECO:0000256" key="5">
    <source>
        <dbReference type="ARBA" id="ARBA00022840"/>
    </source>
</evidence>
<comment type="caution">
    <text evidence="12">The sequence shown here is derived from an EMBL/GenBank/DDBJ whole genome shotgun (WGS) entry which is preliminary data.</text>
</comment>
<evidence type="ECO:0000256" key="8">
    <source>
        <dbReference type="PIRSR" id="PIRSR001589-1"/>
    </source>
</evidence>
<dbReference type="InterPro" id="IPR014729">
    <property type="entry name" value="Rossmann-like_a/b/a_fold"/>
</dbReference>
<dbReference type="Gene3D" id="3.60.20.10">
    <property type="entry name" value="Glutamine Phosphoribosylpyrophosphate, subunit 1, domain 1"/>
    <property type="match status" value="1"/>
</dbReference>
<organism evidence="12 13">
    <name type="scientific">Flavobacterium aciduliphilum</name>
    <dbReference type="NCBI Taxonomy" id="1101402"/>
    <lineage>
        <taxon>Bacteria</taxon>
        <taxon>Pseudomonadati</taxon>
        <taxon>Bacteroidota</taxon>
        <taxon>Flavobacteriia</taxon>
        <taxon>Flavobacteriales</taxon>
        <taxon>Flavobacteriaceae</taxon>
        <taxon>Flavobacterium</taxon>
    </lineage>
</organism>
<evidence type="ECO:0000259" key="11">
    <source>
        <dbReference type="PROSITE" id="PS51278"/>
    </source>
</evidence>
<dbReference type="OrthoDB" id="9763290at2"/>
<feature type="binding site" evidence="9">
    <location>
        <position position="293"/>
    </location>
    <ligand>
        <name>ATP</name>
        <dbReference type="ChEBI" id="CHEBI:30616"/>
    </ligand>
</feature>
<dbReference type="CDD" id="cd01991">
    <property type="entry name" value="Asn_synthase_B_C"/>
    <property type="match status" value="1"/>
</dbReference>
<name>A0A328YCI4_9FLAO</name>
<dbReference type="NCBIfam" id="TIGR01536">
    <property type="entry name" value="asn_synth_AEB"/>
    <property type="match status" value="1"/>
</dbReference>
<evidence type="ECO:0000256" key="4">
    <source>
        <dbReference type="ARBA" id="ARBA00022741"/>
    </source>
</evidence>
<dbReference type="Gene3D" id="3.40.50.620">
    <property type="entry name" value="HUPs"/>
    <property type="match status" value="1"/>
</dbReference>
<evidence type="ECO:0000256" key="6">
    <source>
        <dbReference type="ARBA" id="ARBA00022962"/>
    </source>
</evidence>
<keyword evidence="8" id="KW-0028">Amino-acid biosynthesis</keyword>
<dbReference type="PANTHER" id="PTHR43284:SF1">
    <property type="entry name" value="ASPARAGINE SYNTHETASE"/>
    <property type="match status" value="1"/>
</dbReference>
<sequence>MCGITGYVSQDKLSSEIITKMVEVIKHRGPDSDGVYVHNDGEFEVALGHTRLAIIDLTADGHQPMHYKDFSIVFNGEIYNYSEIKNDLLQLGHAFKSNSDTEVILHAFEEWGLKCVERFIGMFAFVIYHKIENKLYCCIDRAGVKPFYYYHNQKGFVFASELKSIVEFPKFEKKIDLDSVNQYFKYGYVPSPKAIFQKTHKLEGGSWLLYDIEKGTIVLKKYWDIQTVFAQPISKITYPDAKQELKELLKSAFNYRMVSDVPVGVFLSGGFDSNLVTSILQSESATPLKTFTIGFHHGNNEAPFAKEIAKYLGTEHHELYCSENEALAIVQDLSEYYDEPFSDSSAIPTILVSQLAKKHVTVALSADAGDEIFVGYNRYRSLAKHLDKISKIPKSSRKPLSSIINLANLFVPEHKHFTKHQLVSFSNVLRQDSKYDAITLIDNIESASETFLKHILKNYTPSSFVDYSAYNDITLNFNRAMAFDFSMYLQNDILTKVDRASMSVALECREPLLDHRIIEFAATLPLEFKFDGITTKKILKDIVFDYIPKELMDRPKTGFSIPVKHWLKNDLKEVLEDTFDWKRMEEQGILNVDYLKNIYNDFVNNKYDKAEFIWRVFQFQMWYNRWI</sequence>
<protein>
    <recommendedName>
        <fullName evidence="3">asparagine synthase (glutamine-hydrolyzing)</fullName>
        <ecNumber evidence="3">6.3.5.4</ecNumber>
    </recommendedName>
</protein>
<evidence type="ECO:0000313" key="13">
    <source>
        <dbReference type="Proteomes" id="UP000248840"/>
    </source>
</evidence>
<feature type="active site" description="For GATase activity" evidence="8">
    <location>
        <position position="2"/>
    </location>
</feature>
<dbReference type="InterPro" id="IPR006426">
    <property type="entry name" value="Asn_synth_AEB"/>
</dbReference>
<keyword evidence="6 8" id="KW-0315">Glutamine amidotransferase</keyword>
<feature type="binding site" evidence="9">
    <location>
        <position position="100"/>
    </location>
    <ligand>
        <name>L-glutamine</name>
        <dbReference type="ChEBI" id="CHEBI:58359"/>
    </ligand>
</feature>
<dbReference type="CDD" id="cd00712">
    <property type="entry name" value="AsnB"/>
    <property type="match status" value="1"/>
</dbReference>
<accession>A0A328YCI4</accession>
<dbReference type="EMBL" id="QLSZ01000011">
    <property type="protein sequence ID" value="RAR70245.1"/>
    <property type="molecule type" value="Genomic_DNA"/>
</dbReference>
<evidence type="ECO:0000256" key="9">
    <source>
        <dbReference type="PIRSR" id="PIRSR001589-2"/>
    </source>
</evidence>
<comment type="pathway">
    <text evidence="1">Amino-acid biosynthesis; L-asparagine biosynthesis; L-asparagine from L-aspartate (L-Gln route): step 1/1.</text>
</comment>
<dbReference type="SUPFAM" id="SSF56235">
    <property type="entry name" value="N-terminal nucleophile aminohydrolases (Ntn hydrolases)"/>
    <property type="match status" value="1"/>
</dbReference>
<dbReference type="SUPFAM" id="SSF52402">
    <property type="entry name" value="Adenine nucleotide alpha hydrolases-like"/>
    <property type="match status" value="1"/>
</dbReference>
<dbReference type="EC" id="6.3.5.4" evidence="3"/>
<comment type="similarity">
    <text evidence="2">Belongs to the asparagine synthetase family.</text>
</comment>
<dbReference type="Proteomes" id="UP000248840">
    <property type="component" value="Unassembled WGS sequence"/>
</dbReference>
<evidence type="ECO:0000256" key="10">
    <source>
        <dbReference type="PIRSR" id="PIRSR001589-3"/>
    </source>
</evidence>
<evidence type="ECO:0000256" key="7">
    <source>
        <dbReference type="ARBA" id="ARBA00048741"/>
    </source>
</evidence>
<keyword evidence="5 9" id="KW-0067">ATP-binding</keyword>
<dbReference type="GO" id="GO:0005829">
    <property type="term" value="C:cytosol"/>
    <property type="evidence" value="ECO:0007669"/>
    <property type="project" value="TreeGrafter"/>
</dbReference>
<evidence type="ECO:0000256" key="1">
    <source>
        <dbReference type="ARBA" id="ARBA00005187"/>
    </source>
</evidence>
<evidence type="ECO:0000256" key="3">
    <source>
        <dbReference type="ARBA" id="ARBA00012737"/>
    </source>
</evidence>
<dbReference type="InterPro" id="IPR029055">
    <property type="entry name" value="Ntn_hydrolases_N"/>
</dbReference>
<dbReference type="PANTHER" id="PTHR43284">
    <property type="entry name" value="ASPARAGINE SYNTHETASE (GLUTAMINE-HYDROLYZING)"/>
    <property type="match status" value="1"/>
</dbReference>
<keyword evidence="13" id="KW-1185">Reference proteome</keyword>
<dbReference type="Pfam" id="PF13537">
    <property type="entry name" value="GATase_7"/>
    <property type="match status" value="1"/>
</dbReference>